<evidence type="ECO:0000313" key="22">
    <source>
        <dbReference type="Proteomes" id="UP000005408"/>
    </source>
</evidence>
<feature type="compositionally biased region" description="Acidic residues" evidence="14">
    <location>
        <begin position="83"/>
        <end position="95"/>
    </location>
</feature>
<dbReference type="CDD" id="cd00037">
    <property type="entry name" value="CLECT"/>
    <property type="match status" value="1"/>
</dbReference>
<keyword evidence="11" id="KW-0768">Sushi</keyword>
<evidence type="ECO:0000259" key="20">
    <source>
        <dbReference type="PROSITE" id="PS51864"/>
    </source>
</evidence>
<evidence type="ECO:0000256" key="14">
    <source>
        <dbReference type="SAM" id="MobiDB-lite"/>
    </source>
</evidence>
<dbReference type="PROSITE" id="PS50041">
    <property type="entry name" value="C_TYPE_LECTIN_2"/>
    <property type="match status" value="1"/>
</dbReference>
<evidence type="ECO:0000256" key="8">
    <source>
        <dbReference type="ARBA" id="ARBA00023049"/>
    </source>
</evidence>
<evidence type="ECO:0000259" key="17">
    <source>
        <dbReference type="PROSITE" id="PS50070"/>
    </source>
</evidence>
<keyword evidence="8 12" id="KW-0482">Metalloprotease</keyword>
<feature type="chain" id="PRO_5036517849" description="Metalloendopeptidase" evidence="13">
    <location>
        <begin position="20"/>
        <end position="1543"/>
    </location>
</feature>
<dbReference type="InterPro" id="IPR035914">
    <property type="entry name" value="Sperma_CUB_dom_sf"/>
</dbReference>
<keyword evidence="22" id="KW-1185">Reference proteome</keyword>
<dbReference type="InterPro" id="IPR018056">
    <property type="entry name" value="Kringle_CS"/>
</dbReference>
<dbReference type="SMART" id="SM00130">
    <property type="entry name" value="KR"/>
    <property type="match status" value="1"/>
</dbReference>
<dbReference type="SUPFAM" id="SSF49854">
    <property type="entry name" value="Spermadhesin, CUB domain"/>
    <property type="match status" value="1"/>
</dbReference>
<dbReference type="InterPro" id="IPR000859">
    <property type="entry name" value="CUB_dom"/>
</dbReference>
<feature type="binding site" evidence="12">
    <location>
        <position position="286"/>
    </location>
    <ligand>
        <name>Zn(2+)</name>
        <dbReference type="ChEBI" id="CHEBI:29105"/>
        <note>catalytic</note>
    </ligand>
</feature>
<feature type="domain" description="CUB" evidence="15">
    <location>
        <begin position="846"/>
        <end position="962"/>
    </location>
</feature>
<evidence type="ECO:0000256" key="13">
    <source>
        <dbReference type="RuleBase" id="RU361183"/>
    </source>
</evidence>
<dbReference type="EC" id="3.4.24.-" evidence="13"/>
<dbReference type="Gene3D" id="2.40.20.10">
    <property type="entry name" value="Plasminogen Kringle 4"/>
    <property type="match status" value="1"/>
</dbReference>
<evidence type="ECO:0000259" key="16">
    <source>
        <dbReference type="PROSITE" id="PS50041"/>
    </source>
</evidence>
<dbReference type="SUPFAM" id="SSF57440">
    <property type="entry name" value="Kringle-like"/>
    <property type="match status" value="1"/>
</dbReference>
<keyword evidence="7 12" id="KW-0862">Zinc</keyword>
<dbReference type="InterPro" id="IPR013806">
    <property type="entry name" value="Kringle-like"/>
</dbReference>
<feature type="binding site" evidence="12">
    <location>
        <position position="292"/>
    </location>
    <ligand>
        <name>Zn(2+)</name>
        <dbReference type="ChEBI" id="CHEBI:29105"/>
        <note>catalytic</note>
    </ligand>
</feature>
<dbReference type="Pfam" id="PF00059">
    <property type="entry name" value="Lectin_C"/>
    <property type="match status" value="1"/>
</dbReference>
<accession>A0A8W8I180</accession>
<dbReference type="InterPro" id="IPR000001">
    <property type="entry name" value="Kringle"/>
</dbReference>
<dbReference type="Proteomes" id="UP000005408">
    <property type="component" value="Unassembled WGS sequence"/>
</dbReference>
<feature type="signal peptide" evidence="13">
    <location>
        <begin position="1"/>
        <end position="19"/>
    </location>
</feature>
<keyword evidence="6 12" id="KW-0378">Hydrolase</keyword>
<dbReference type="Gene3D" id="2.60.120.290">
    <property type="entry name" value="Spermadhesin, CUB domain"/>
    <property type="match status" value="1"/>
</dbReference>
<keyword evidence="9 10" id="KW-1015">Disulfide bond</keyword>
<dbReference type="InterPro" id="IPR003582">
    <property type="entry name" value="ShKT_dom"/>
</dbReference>
<organism evidence="21 22">
    <name type="scientific">Magallana gigas</name>
    <name type="common">Pacific oyster</name>
    <name type="synonym">Crassostrea gigas</name>
    <dbReference type="NCBI Taxonomy" id="29159"/>
    <lineage>
        <taxon>Eukaryota</taxon>
        <taxon>Metazoa</taxon>
        <taxon>Spiralia</taxon>
        <taxon>Lophotrochozoa</taxon>
        <taxon>Mollusca</taxon>
        <taxon>Bivalvia</taxon>
        <taxon>Autobranchia</taxon>
        <taxon>Pteriomorphia</taxon>
        <taxon>Ostreida</taxon>
        <taxon>Ostreoidea</taxon>
        <taxon>Ostreidae</taxon>
        <taxon>Magallana</taxon>
    </lineage>
</organism>
<dbReference type="Pfam" id="PF00431">
    <property type="entry name" value="CUB"/>
    <property type="match status" value="1"/>
</dbReference>
<dbReference type="PANTHER" id="PTHR19324:SF33">
    <property type="entry name" value="MUCIN-5AC"/>
    <property type="match status" value="1"/>
</dbReference>
<dbReference type="PROSITE" id="PS50070">
    <property type="entry name" value="KRINGLE_2"/>
    <property type="match status" value="1"/>
</dbReference>
<evidence type="ECO:0000256" key="2">
    <source>
        <dbReference type="ARBA" id="ARBA00022572"/>
    </source>
</evidence>
<dbReference type="SMART" id="SM00032">
    <property type="entry name" value="CCP"/>
    <property type="match status" value="2"/>
</dbReference>
<feature type="domain" description="ShKT" evidence="19">
    <location>
        <begin position="1274"/>
        <end position="1309"/>
    </location>
</feature>
<dbReference type="PANTHER" id="PTHR19324">
    <property type="entry name" value="PERFORIN-LIKE PROTEIN 1"/>
    <property type="match status" value="1"/>
</dbReference>
<evidence type="ECO:0000256" key="6">
    <source>
        <dbReference type="ARBA" id="ARBA00022801"/>
    </source>
</evidence>
<dbReference type="Gene3D" id="2.10.70.10">
    <property type="entry name" value="Complement Module, domain 1"/>
    <property type="match status" value="2"/>
</dbReference>
<dbReference type="InterPro" id="IPR000436">
    <property type="entry name" value="Sushi_SCR_CCP_dom"/>
</dbReference>
<evidence type="ECO:0000256" key="11">
    <source>
        <dbReference type="PROSITE-ProRule" id="PRU00302"/>
    </source>
</evidence>
<feature type="binding site" evidence="12">
    <location>
        <position position="282"/>
    </location>
    <ligand>
        <name>Zn(2+)</name>
        <dbReference type="ChEBI" id="CHEBI:29105"/>
        <note>catalytic</note>
    </ligand>
</feature>
<dbReference type="InterPro" id="IPR001506">
    <property type="entry name" value="Peptidase_M12A"/>
</dbReference>
<dbReference type="Pfam" id="PF00051">
    <property type="entry name" value="Kringle"/>
    <property type="match status" value="1"/>
</dbReference>
<evidence type="ECO:0000313" key="21">
    <source>
        <dbReference type="EnsemblMetazoa" id="G12029.1:cds"/>
    </source>
</evidence>
<dbReference type="GO" id="GO:0008270">
    <property type="term" value="F:zinc ion binding"/>
    <property type="evidence" value="ECO:0007669"/>
    <property type="project" value="UniProtKB-UniRule"/>
</dbReference>
<reference evidence="21" key="1">
    <citation type="submission" date="2022-08" db="UniProtKB">
        <authorList>
            <consortium name="EnsemblMetazoa"/>
        </authorList>
    </citation>
    <scope>IDENTIFICATION</scope>
    <source>
        <strain evidence="21">05x7-T-G4-1.051#20</strain>
    </source>
</reference>
<dbReference type="CDD" id="cd00041">
    <property type="entry name" value="CUB"/>
    <property type="match status" value="1"/>
</dbReference>
<dbReference type="PRINTS" id="PR00018">
    <property type="entry name" value="KRINGLE"/>
</dbReference>
<dbReference type="SUPFAM" id="SSF57535">
    <property type="entry name" value="Complement control module/SCR domain"/>
    <property type="match status" value="2"/>
</dbReference>
<dbReference type="PROSITE" id="PS50923">
    <property type="entry name" value="SUSHI"/>
    <property type="match status" value="2"/>
</dbReference>
<evidence type="ECO:0000259" key="19">
    <source>
        <dbReference type="PROSITE" id="PS51670"/>
    </source>
</evidence>
<dbReference type="InterPro" id="IPR038178">
    <property type="entry name" value="Kringle_sf"/>
</dbReference>
<dbReference type="SUPFAM" id="SSF56436">
    <property type="entry name" value="C-type lectin-like"/>
    <property type="match status" value="1"/>
</dbReference>
<sequence length="1543" mass="173431">MYQLFSSIAFCSLLIFAVGNSDLVQASSKLRETEKEESILRNVLRALIERNHVRQQKNSLHFTGRNADISLKRENEANKENTADDDLGNDNEGDVDNAHDYKVLGKKGDSKAVHDKYRKDHIKNAHTDNTEAGVQEEEEECNEYYHQIEMAIKHGRNPDDVSKPDVDCEIYQNEKRMNGRSKRFAILNPGVWDRGIVPYLFDAVSMYDEEKQFSRIRAHNHYEYWTCLRFIPYTETTQIDYGLSHNNYLKHLSTGGCWSFVGNLAKKNGQNINCCGNDVCVHELGHAFGLNHEQKNPLYNDYLSVHYSNIQESYKSQYYERNIKSSWMFGYYDLSNVMHYGMYTFTTGGPTMSVFDPDLEYLVKKTDPYQYYLFSEVSQITDCKGLKCGDFTLTCDNSGYQAYIKDQCTCRCPEGLDPAMGCRTRYDGDRMLASKWPSDSFTILGTQTTGCPSGFYEGSLTQHHKDTKQSHVSSIFSADVISEPTSTAYNFCTKKKTDEDATSLNWPAGKYCIYQQDEVCPSGFTSGYIQYDDLENPSNISGILPNGQFESDSRFYFCCRSDGSTSSPVNLPSGEPFIIFPSTRYCQEVTGMTSNRQYLRIKNDQELLHTNGDIPYMTISYTVNYKLYFCYYSPLGFDVDSTSYSRWPAEPFSLIKASTGCPKGFESGQFVEYSYYSSVSSDTYSSLSSSDQSLQYQFCTKPQTTPIGEQTTWGPGSYCIIRSGGSCPEGFSEGSISLVDSQPPSDISGSLPDGSYDDSITLHFCCREDGFTRNPLLIPNREPFILFKETSSCQKVDDMSFEEETYTVGTKDNVPTTSGHIPKILARSYGKVYFYFCYYYPTTYDCGEIIHLSTTGQTVVDISSPQYPLPYPSGRKCYWNIIAPPGFKLKLDFDDFDIVAYSDGTCEDRLEVRHSLPGQFGLSYCGDRFPNTVITEENQLGLTFETSLRNSAKGFSARVTLLNENDSSFCYTNNGENYRGKVDITRRFAKCVPWSEVKHCLSSTYNPMDLDDDLLNNYCRNPGHGTRPWCITNKYLCTRGYCDVCGIEKCYDIFDDCEKRVTDMLSCERDPEVQRGCRMSCNMCNQQPQTGVGSVTCGMPVVPSDSTSGVLKESYSVDETVVLSCDTNAFETQTITCLADGTWSNAGFTCGRCKTGWIPYQGQCYKAFYDEVDRDTAVTRCASENNAILASSRDAKENGFLTSLVQDGVYFWIGIEDNFWADGEPVEWTNYKDGSTKSCAYIADGDGKWRGTSCSSAKYIPYVCSYSPQARKICKDASDNCRKYVNADAQACTNDEFVWHTCPKTCGYCNQIEGNCPVPSVTLESNTELVNSDSALAIGDVLQYRCKSGYSHTQGDLYRACKRIGSFTGDPPKCSVSSTVPEPNNNAPLLSMGKSLSTRYSYTGVNAMMTIQKSGKIVKWQFYSETDGTVALQVWRPTSTDKTYTLIGQNEIPDSFVGGIRTFEVPTENQIDVQNGDLIGIFSLNAEIPFERCDTATNGETYGSVVRSASKKYSVSDWSVSTQYTFQDVSDSCRIIPVTAFIL</sequence>
<dbReference type="PROSITE" id="PS51864">
    <property type="entry name" value="ASTACIN"/>
    <property type="match status" value="1"/>
</dbReference>
<comment type="function">
    <text evidence="1">Metalloprotease.</text>
</comment>
<dbReference type="InterPro" id="IPR024079">
    <property type="entry name" value="MetalloPept_cat_dom_sf"/>
</dbReference>
<evidence type="ECO:0000256" key="1">
    <source>
        <dbReference type="ARBA" id="ARBA00002657"/>
    </source>
</evidence>
<dbReference type="InterPro" id="IPR035976">
    <property type="entry name" value="Sushi/SCR/CCP_sf"/>
</dbReference>
<feature type="domain" description="Sushi" evidence="18">
    <location>
        <begin position="1095"/>
        <end position="1152"/>
    </location>
</feature>
<feature type="domain" description="Sushi" evidence="18">
    <location>
        <begin position="1314"/>
        <end position="1376"/>
    </location>
</feature>
<evidence type="ECO:0000256" key="10">
    <source>
        <dbReference type="PROSITE-ProRule" id="PRU00121"/>
    </source>
</evidence>
<evidence type="ECO:0000259" key="15">
    <source>
        <dbReference type="PROSITE" id="PS01180"/>
    </source>
</evidence>
<keyword evidence="4 12" id="KW-0479">Metal-binding</keyword>
<dbReference type="PROSITE" id="PS51670">
    <property type="entry name" value="SHKT"/>
    <property type="match status" value="1"/>
</dbReference>
<dbReference type="PROSITE" id="PS00021">
    <property type="entry name" value="KRINGLE_1"/>
    <property type="match status" value="1"/>
</dbReference>
<feature type="active site" evidence="12">
    <location>
        <position position="283"/>
    </location>
</feature>
<dbReference type="EnsemblMetazoa" id="G12029.1">
    <property type="protein sequence ID" value="G12029.1:cds"/>
    <property type="gene ID" value="G12029"/>
</dbReference>
<dbReference type="SMART" id="SM00042">
    <property type="entry name" value="CUB"/>
    <property type="match status" value="1"/>
</dbReference>
<evidence type="ECO:0000259" key="18">
    <source>
        <dbReference type="PROSITE" id="PS50923"/>
    </source>
</evidence>
<dbReference type="CDD" id="cd00033">
    <property type="entry name" value="CCP"/>
    <property type="match status" value="2"/>
</dbReference>
<dbReference type="SMART" id="SM00034">
    <property type="entry name" value="CLECT"/>
    <property type="match status" value="1"/>
</dbReference>
<dbReference type="SMART" id="SM00235">
    <property type="entry name" value="ZnMc"/>
    <property type="match status" value="1"/>
</dbReference>
<evidence type="ECO:0000256" key="3">
    <source>
        <dbReference type="ARBA" id="ARBA00022670"/>
    </source>
</evidence>
<dbReference type="InterPro" id="IPR006026">
    <property type="entry name" value="Peptidase_Metallo"/>
</dbReference>
<dbReference type="SUPFAM" id="SSF55486">
    <property type="entry name" value="Metalloproteases ('zincins'), catalytic domain"/>
    <property type="match status" value="1"/>
</dbReference>
<dbReference type="Pfam" id="PF00084">
    <property type="entry name" value="Sushi"/>
    <property type="match status" value="2"/>
</dbReference>
<dbReference type="PROSITE" id="PS01180">
    <property type="entry name" value="CUB"/>
    <property type="match status" value="1"/>
</dbReference>
<keyword evidence="5 13" id="KW-0732">Signal</keyword>
<feature type="disulfide bond" evidence="10">
    <location>
        <begin position="991"/>
        <end position="1030"/>
    </location>
</feature>
<evidence type="ECO:0000256" key="12">
    <source>
        <dbReference type="PROSITE-ProRule" id="PRU01211"/>
    </source>
</evidence>
<evidence type="ECO:0000256" key="4">
    <source>
        <dbReference type="ARBA" id="ARBA00022723"/>
    </source>
</evidence>
<dbReference type="InterPro" id="IPR001304">
    <property type="entry name" value="C-type_lectin-like"/>
</dbReference>
<proteinExistence type="predicted"/>
<evidence type="ECO:0000256" key="9">
    <source>
        <dbReference type="ARBA" id="ARBA00023157"/>
    </source>
</evidence>
<comment type="caution">
    <text evidence="10">Lacks conserved residue(s) required for the propagation of feature annotation.</text>
</comment>
<dbReference type="PRINTS" id="PR00480">
    <property type="entry name" value="ASTACIN"/>
</dbReference>
<evidence type="ECO:0000256" key="5">
    <source>
        <dbReference type="ARBA" id="ARBA00022729"/>
    </source>
</evidence>
<feature type="domain" description="Kringle" evidence="17">
    <location>
        <begin position="969"/>
        <end position="1050"/>
    </location>
</feature>
<dbReference type="GO" id="GO:0006508">
    <property type="term" value="P:proteolysis"/>
    <property type="evidence" value="ECO:0007669"/>
    <property type="project" value="UniProtKB-KW"/>
</dbReference>
<feature type="domain" description="Peptidase M12A" evidence="20">
    <location>
        <begin position="183"/>
        <end position="389"/>
    </location>
</feature>
<dbReference type="InterPro" id="IPR016186">
    <property type="entry name" value="C-type_lectin-like/link_sf"/>
</dbReference>
<name>A0A8W8I180_MAGGI</name>
<dbReference type="InterPro" id="IPR031569">
    <property type="entry name" value="ApeC"/>
</dbReference>
<dbReference type="InterPro" id="IPR016187">
    <property type="entry name" value="CTDL_fold"/>
</dbReference>
<dbReference type="GO" id="GO:0004222">
    <property type="term" value="F:metalloendopeptidase activity"/>
    <property type="evidence" value="ECO:0007669"/>
    <property type="project" value="UniProtKB-UniRule"/>
</dbReference>
<evidence type="ECO:0000256" key="7">
    <source>
        <dbReference type="ARBA" id="ARBA00022833"/>
    </source>
</evidence>
<feature type="disulfide bond" evidence="10">
    <location>
        <begin position="1019"/>
        <end position="1042"/>
    </location>
</feature>
<dbReference type="Pfam" id="PF16977">
    <property type="entry name" value="ApeC"/>
    <property type="match status" value="2"/>
</dbReference>
<feature type="compositionally biased region" description="Basic and acidic residues" evidence="14">
    <location>
        <begin position="71"/>
        <end position="82"/>
    </location>
</feature>
<dbReference type="Pfam" id="PF01400">
    <property type="entry name" value="Astacin"/>
    <property type="match status" value="1"/>
</dbReference>
<keyword evidence="2 10" id="KW-0420">Kringle</keyword>
<dbReference type="Gene3D" id="3.40.390.10">
    <property type="entry name" value="Collagenase (Catalytic Domain)"/>
    <property type="match status" value="1"/>
</dbReference>
<feature type="region of interest" description="Disordered" evidence="14">
    <location>
        <begin position="71"/>
        <end position="99"/>
    </location>
</feature>
<keyword evidence="3 12" id="KW-0645">Protease</keyword>
<protein>
    <recommendedName>
        <fullName evidence="13">Metalloendopeptidase</fullName>
        <ecNumber evidence="13">3.4.24.-</ecNumber>
    </recommendedName>
</protein>
<feature type="domain" description="C-type lectin" evidence="16">
    <location>
        <begin position="1160"/>
        <end position="1255"/>
    </location>
</feature>
<dbReference type="Gene3D" id="3.10.100.10">
    <property type="entry name" value="Mannose-Binding Protein A, subunit A"/>
    <property type="match status" value="1"/>
</dbReference>
<comment type="cofactor">
    <cofactor evidence="12 13">
        <name>Zn(2+)</name>
        <dbReference type="ChEBI" id="CHEBI:29105"/>
    </cofactor>
    <text evidence="12 13">Binds 1 zinc ion per subunit.</text>
</comment>